<name>A0ABU9DVP8_9BACL</name>
<sequence>MIATIGYRLKFPKARDFVNITSDHAIPVKSFLQYEGKYYCVTRVYFANNRDAGGYLIEVKEANEIPSNYVTVRKSLR</sequence>
<gene>
    <name evidence="1" type="ORF">WMW72_34260</name>
</gene>
<proteinExistence type="predicted"/>
<dbReference type="EMBL" id="JBBPCC010000039">
    <property type="protein sequence ID" value="MEK8132956.1"/>
    <property type="molecule type" value="Genomic_DNA"/>
</dbReference>
<evidence type="ECO:0000313" key="2">
    <source>
        <dbReference type="Proteomes" id="UP001469365"/>
    </source>
</evidence>
<protein>
    <submittedName>
        <fullName evidence="1">Uncharacterized protein</fullName>
    </submittedName>
</protein>
<keyword evidence="2" id="KW-1185">Reference proteome</keyword>
<evidence type="ECO:0000313" key="1">
    <source>
        <dbReference type="EMBL" id="MEK8132956.1"/>
    </source>
</evidence>
<accession>A0ABU9DVP8</accession>
<reference evidence="1 2" key="1">
    <citation type="submission" date="2024-04" db="EMBL/GenBank/DDBJ databases">
        <title>draft genome sequnece of Paenibacillus filicis.</title>
        <authorList>
            <person name="Kim D.-U."/>
        </authorList>
    </citation>
    <scope>NUCLEOTIDE SEQUENCE [LARGE SCALE GENOMIC DNA]</scope>
    <source>
        <strain evidence="1 2">KACC14197</strain>
    </source>
</reference>
<dbReference type="Proteomes" id="UP001469365">
    <property type="component" value="Unassembled WGS sequence"/>
</dbReference>
<organism evidence="1 2">
    <name type="scientific">Paenibacillus filicis</name>
    <dbReference type="NCBI Taxonomy" id="669464"/>
    <lineage>
        <taxon>Bacteria</taxon>
        <taxon>Bacillati</taxon>
        <taxon>Bacillota</taxon>
        <taxon>Bacilli</taxon>
        <taxon>Bacillales</taxon>
        <taxon>Paenibacillaceae</taxon>
        <taxon>Paenibacillus</taxon>
    </lineage>
</organism>
<comment type="caution">
    <text evidence="1">The sequence shown here is derived from an EMBL/GenBank/DDBJ whole genome shotgun (WGS) entry which is preliminary data.</text>
</comment>